<dbReference type="InterPro" id="IPR050559">
    <property type="entry name" value="P-Pant_transferase_sf"/>
</dbReference>
<dbReference type="SUPFAM" id="SSF56214">
    <property type="entry name" value="4'-phosphopantetheinyl transferase"/>
    <property type="match status" value="2"/>
</dbReference>
<dbReference type="PANTHER" id="PTHR12215:SF10">
    <property type="entry name" value="L-AMINOADIPATE-SEMIALDEHYDE DEHYDROGENASE-PHOSPHOPANTETHEINYL TRANSFERASE"/>
    <property type="match status" value="1"/>
</dbReference>
<dbReference type="GO" id="GO:0019878">
    <property type="term" value="P:lysine biosynthetic process via aminoadipic acid"/>
    <property type="evidence" value="ECO:0007669"/>
    <property type="project" value="TreeGrafter"/>
</dbReference>
<dbReference type="InterPro" id="IPR055066">
    <property type="entry name" value="AASDHPPT_N"/>
</dbReference>
<keyword evidence="6" id="KW-1185">Reference proteome</keyword>
<dbReference type="Pfam" id="PF01648">
    <property type="entry name" value="ACPS"/>
    <property type="match status" value="1"/>
</dbReference>
<dbReference type="Gene3D" id="3.90.470.20">
    <property type="entry name" value="4'-phosphopantetheinyl transferase domain"/>
    <property type="match status" value="1"/>
</dbReference>
<dbReference type="GO" id="GO:0000287">
    <property type="term" value="F:magnesium ion binding"/>
    <property type="evidence" value="ECO:0007669"/>
    <property type="project" value="InterPro"/>
</dbReference>
<dbReference type="EMBL" id="FOBH01000015">
    <property type="protein sequence ID" value="SEL55003.1"/>
    <property type="molecule type" value="Genomic_DNA"/>
</dbReference>
<dbReference type="GO" id="GO:0008897">
    <property type="term" value="F:holo-[acyl-carrier-protein] synthase activity"/>
    <property type="evidence" value="ECO:0007669"/>
    <property type="project" value="InterPro"/>
</dbReference>
<dbReference type="Proteomes" id="UP000198620">
    <property type="component" value="Unassembled WGS sequence"/>
</dbReference>
<dbReference type="STRING" id="1233.SAMN05216387_1153"/>
<feature type="domain" description="4'-phosphopantetheinyl transferase N-terminal" evidence="4">
    <location>
        <begin position="35"/>
        <end position="122"/>
    </location>
</feature>
<evidence type="ECO:0000259" key="3">
    <source>
        <dbReference type="Pfam" id="PF01648"/>
    </source>
</evidence>
<reference evidence="5 6" key="1">
    <citation type="submission" date="2016-10" db="EMBL/GenBank/DDBJ databases">
        <authorList>
            <person name="de Groot N.N."/>
        </authorList>
    </citation>
    <scope>NUCLEOTIDE SEQUENCE [LARGE SCALE GENOMIC DNA]</scope>
    <source>
        <strain evidence="5 6">Nv1</strain>
    </source>
</reference>
<feature type="domain" description="4'-phosphopantetheinyl transferase" evidence="3">
    <location>
        <begin position="129"/>
        <end position="218"/>
    </location>
</feature>
<name>A0A1H7R495_9PROT</name>
<gene>
    <name evidence="5" type="ORF">SAMN05216387_1153</name>
</gene>
<evidence type="ECO:0000313" key="5">
    <source>
        <dbReference type="EMBL" id="SEL55003.1"/>
    </source>
</evidence>
<dbReference type="OrthoDB" id="9808281at2"/>
<proteinExistence type="inferred from homology"/>
<dbReference type="RefSeq" id="WP_090829444.1">
    <property type="nucleotide sequence ID" value="NZ_FOBH01000015.1"/>
</dbReference>
<organism evidence="5 6">
    <name type="scientific">Nitrosovibrio tenuis</name>
    <dbReference type="NCBI Taxonomy" id="1233"/>
    <lineage>
        <taxon>Bacteria</taxon>
        <taxon>Pseudomonadati</taxon>
        <taxon>Pseudomonadota</taxon>
        <taxon>Betaproteobacteria</taxon>
        <taxon>Nitrosomonadales</taxon>
        <taxon>Nitrosomonadaceae</taxon>
        <taxon>Nitrosovibrio</taxon>
    </lineage>
</organism>
<evidence type="ECO:0000313" key="6">
    <source>
        <dbReference type="Proteomes" id="UP000198620"/>
    </source>
</evidence>
<protein>
    <submittedName>
        <fullName evidence="5">4'-phosphopantetheinyl transferase</fullName>
    </submittedName>
</protein>
<dbReference type="PANTHER" id="PTHR12215">
    <property type="entry name" value="PHOSPHOPANTETHEINE TRANSFERASE"/>
    <property type="match status" value="1"/>
</dbReference>
<evidence type="ECO:0000256" key="2">
    <source>
        <dbReference type="ARBA" id="ARBA00022679"/>
    </source>
</evidence>
<dbReference type="GO" id="GO:0005829">
    <property type="term" value="C:cytosol"/>
    <property type="evidence" value="ECO:0007669"/>
    <property type="project" value="TreeGrafter"/>
</dbReference>
<comment type="similarity">
    <text evidence="1">Belongs to the P-Pant transferase superfamily. Gsp/Sfp/HetI/AcpT family.</text>
</comment>
<dbReference type="InterPro" id="IPR008278">
    <property type="entry name" value="4-PPantetheinyl_Trfase_dom"/>
</dbReference>
<dbReference type="Pfam" id="PF22624">
    <property type="entry name" value="AASDHPPT_N"/>
    <property type="match status" value="1"/>
</dbReference>
<evidence type="ECO:0000256" key="1">
    <source>
        <dbReference type="ARBA" id="ARBA00010990"/>
    </source>
</evidence>
<dbReference type="AlphaFoldDB" id="A0A1H7R495"/>
<sequence>MHEFVNSDITLGLPFELPIELPEGVVHLWYMTVPPTHISLDHCLSILDEEERYRTHRFRFERDRVRFVLGRASLRCLLAQYTGSDPALIRFKQNHYGKPFLQYPPSSVQFNVTHSGDCIVHAITHGTEVGVDVEVIRDSVGLASISSYFTAGEQGWLHAADPEERNTVFFTFWICKEAYIKALGRGLSKSLDSFEITLGKRKEGIEGIEGIEPKLFYDSEDGAASASWRLVLFEPGRDVLGCLAVNGASKIVELREYGRGTALRRIALT</sequence>
<keyword evidence="2 5" id="KW-0808">Transferase</keyword>
<dbReference type="InterPro" id="IPR037143">
    <property type="entry name" value="4-PPantetheinyl_Trfase_dom_sf"/>
</dbReference>
<evidence type="ECO:0000259" key="4">
    <source>
        <dbReference type="Pfam" id="PF22624"/>
    </source>
</evidence>
<accession>A0A1H7R495</accession>